<dbReference type="RefSeq" id="WP_209650406.1">
    <property type="nucleotide sequence ID" value="NZ_JBEPNV010000001.1"/>
</dbReference>
<dbReference type="Pfam" id="PF21716">
    <property type="entry name" value="dnstrm_HI1420"/>
    <property type="match status" value="1"/>
</dbReference>
<dbReference type="SUPFAM" id="SSF47413">
    <property type="entry name" value="lambda repressor-like DNA-binding domains"/>
    <property type="match status" value="1"/>
</dbReference>
<comment type="caution">
    <text evidence="1">The sequence shown here is derived from an EMBL/GenBank/DDBJ whole genome shotgun (WGS) entry which is preliminary data.</text>
</comment>
<reference evidence="1 2" key="1">
    <citation type="submission" date="2024-06" db="EMBL/GenBank/DDBJ databases">
        <title>Genomics of switchgrass bacterial isolates.</title>
        <authorList>
            <person name="Shade A."/>
        </authorList>
    </citation>
    <scope>NUCLEOTIDE SEQUENCE [LARGE SCALE GENOMIC DNA]</scope>
    <source>
        <strain evidence="1 2">PvP084</strain>
    </source>
</reference>
<name>A0ABV2NPZ3_9HYPH</name>
<accession>A0ABV2NPZ3</accession>
<keyword evidence="2" id="KW-1185">Reference proteome</keyword>
<dbReference type="NCBIfam" id="TIGR02684">
    <property type="entry name" value="dnstrm_HI1420"/>
    <property type="match status" value="1"/>
</dbReference>
<proteinExistence type="predicted"/>
<dbReference type="Proteomes" id="UP001549119">
    <property type="component" value="Unassembled WGS sequence"/>
</dbReference>
<dbReference type="EMBL" id="JBEPNW010000002">
    <property type="protein sequence ID" value="MET3868549.1"/>
    <property type="molecule type" value="Genomic_DNA"/>
</dbReference>
<evidence type="ECO:0000313" key="2">
    <source>
        <dbReference type="Proteomes" id="UP001549119"/>
    </source>
</evidence>
<dbReference type="InterPro" id="IPR010982">
    <property type="entry name" value="Lambda_DNA-bd_dom_sf"/>
</dbReference>
<dbReference type="PANTHER" id="PTHR40275:SF1">
    <property type="entry name" value="SSL7038 PROTEIN"/>
    <property type="match status" value="1"/>
</dbReference>
<dbReference type="PANTHER" id="PTHR40275">
    <property type="entry name" value="SSL7038 PROTEIN"/>
    <property type="match status" value="1"/>
</dbReference>
<dbReference type="InterPro" id="IPR014057">
    <property type="entry name" value="HI1420"/>
</dbReference>
<sequence length="149" mass="16312">MSDHLPEYDTAEFLDTPEHVAAYIEAVLEDSDPSLIAHAIGVVARARGMSQIAAETGKSRESLYRALSEKGNPNLDTLTSVLKTIGLRLSVLPIKAIKDPQIKQVVAQYTNSSFAGPVFIKELSPGEAKKVFMLHDRTINYINNEQCVA</sequence>
<protein>
    <submittedName>
        <fullName evidence="1">Addiction module antidote protein</fullName>
    </submittedName>
</protein>
<evidence type="ECO:0000313" key="1">
    <source>
        <dbReference type="EMBL" id="MET3868549.1"/>
    </source>
</evidence>
<organism evidence="1 2">
    <name type="scientific">Methylobacterium radiotolerans</name>
    <dbReference type="NCBI Taxonomy" id="31998"/>
    <lineage>
        <taxon>Bacteria</taxon>
        <taxon>Pseudomonadati</taxon>
        <taxon>Pseudomonadota</taxon>
        <taxon>Alphaproteobacteria</taxon>
        <taxon>Hyphomicrobiales</taxon>
        <taxon>Methylobacteriaceae</taxon>
        <taxon>Methylobacterium</taxon>
    </lineage>
</organism>
<gene>
    <name evidence="1" type="ORF">ABIC20_005858</name>
</gene>